<keyword evidence="2" id="KW-1185">Reference proteome</keyword>
<dbReference type="InterPro" id="IPR052797">
    <property type="entry name" value="RegFact_GeneExpr_CellDeath"/>
</dbReference>
<feature type="non-terminal residue" evidence="1">
    <location>
        <position position="132"/>
    </location>
</feature>
<dbReference type="PANTHER" id="PTHR33936:SF24">
    <property type="entry name" value="C2H2-TYPE DOMAIN-CONTAINING PROTEIN"/>
    <property type="match status" value="1"/>
</dbReference>
<name>A0ABQ9J9H0_9CUCU</name>
<protein>
    <submittedName>
        <fullName evidence="1">Uncharacterized protein</fullName>
    </submittedName>
</protein>
<dbReference type="EMBL" id="JAPWTJ010000965">
    <property type="protein sequence ID" value="KAJ8974595.1"/>
    <property type="molecule type" value="Genomic_DNA"/>
</dbReference>
<proteinExistence type="predicted"/>
<evidence type="ECO:0000313" key="2">
    <source>
        <dbReference type="Proteomes" id="UP001162164"/>
    </source>
</evidence>
<organism evidence="1 2">
    <name type="scientific">Molorchus minor</name>
    <dbReference type="NCBI Taxonomy" id="1323400"/>
    <lineage>
        <taxon>Eukaryota</taxon>
        <taxon>Metazoa</taxon>
        <taxon>Ecdysozoa</taxon>
        <taxon>Arthropoda</taxon>
        <taxon>Hexapoda</taxon>
        <taxon>Insecta</taxon>
        <taxon>Pterygota</taxon>
        <taxon>Neoptera</taxon>
        <taxon>Endopterygota</taxon>
        <taxon>Coleoptera</taxon>
        <taxon>Polyphaga</taxon>
        <taxon>Cucujiformia</taxon>
        <taxon>Chrysomeloidea</taxon>
        <taxon>Cerambycidae</taxon>
        <taxon>Lamiinae</taxon>
        <taxon>Monochamini</taxon>
        <taxon>Molorchus</taxon>
    </lineage>
</organism>
<dbReference type="Proteomes" id="UP001162164">
    <property type="component" value="Unassembled WGS sequence"/>
</dbReference>
<comment type="caution">
    <text evidence="1">The sequence shown here is derived from an EMBL/GenBank/DDBJ whole genome shotgun (WGS) entry which is preliminary data.</text>
</comment>
<reference evidence="1" key="1">
    <citation type="journal article" date="2023" name="Insect Mol. Biol.">
        <title>Genome sequencing provides insights into the evolution of gene families encoding plant cell wall-degrading enzymes in longhorned beetles.</title>
        <authorList>
            <person name="Shin N.R."/>
            <person name="Okamura Y."/>
            <person name="Kirsch R."/>
            <person name="Pauchet Y."/>
        </authorList>
    </citation>
    <scope>NUCLEOTIDE SEQUENCE</scope>
    <source>
        <strain evidence="1">MMC_N1</strain>
    </source>
</reference>
<accession>A0ABQ9J9H0</accession>
<sequence>MKFEMECHVMENMNDFENWKSNIETRNNCSYILKSRNASTIVEIVYYKCNRSKASYILKNSDERSRLLKSQGSCKISSSCTSEIKVIKENNKILVEWQKIHYGHKLDIQHIRLPKREKQNIATKIINGVAPQ</sequence>
<evidence type="ECO:0000313" key="1">
    <source>
        <dbReference type="EMBL" id="KAJ8974595.1"/>
    </source>
</evidence>
<gene>
    <name evidence="1" type="ORF">NQ317_017888</name>
</gene>
<dbReference type="PANTHER" id="PTHR33936">
    <property type="entry name" value="PROTEIN CBG17840"/>
    <property type="match status" value="1"/>
</dbReference>